<dbReference type="InterPro" id="IPR027417">
    <property type="entry name" value="P-loop_NTPase"/>
</dbReference>
<organism evidence="2">
    <name type="scientific">hydrothermal vent metagenome</name>
    <dbReference type="NCBI Taxonomy" id="652676"/>
    <lineage>
        <taxon>unclassified sequences</taxon>
        <taxon>metagenomes</taxon>
        <taxon>ecological metagenomes</taxon>
    </lineage>
</organism>
<reference evidence="2" key="1">
    <citation type="submission" date="2016-10" db="EMBL/GenBank/DDBJ databases">
        <authorList>
            <person name="de Groot N.N."/>
        </authorList>
    </citation>
    <scope>NUCLEOTIDE SEQUENCE</scope>
</reference>
<dbReference type="Gene3D" id="3.40.50.300">
    <property type="entry name" value="P-loop containing nucleotide triphosphate hydrolases"/>
    <property type="match status" value="1"/>
</dbReference>
<gene>
    <name evidence="2" type="ORF">MNB_SV-12-1762</name>
</gene>
<dbReference type="NCBIfam" id="NF033859">
    <property type="entry name" value="SMEK_N"/>
    <property type="match status" value="1"/>
</dbReference>
<name>A0A1W1CB28_9ZZZZ</name>
<dbReference type="Pfam" id="PF21941">
    <property type="entry name" value="SMEK_N"/>
    <property type="match status" value="1"/>
</dbReference>
<dbReference type="EMBL" id="FPHE01000120">
    <property type="protein sequence ID" value="SFV62947.1"/>
    <property type="molecule type" value="Genomic_DNA"/>
</dbReference>
<dbReference type="AlphaFoldDB" id="A0A1W1CB28"/>
<sequence>MNRANYYNYIEEKLHTLGTRITSGGKLNMLSLHLHSEGFYQHFFNLLYNYNLVNLNQESQNVEAIDLIDRDNKIIIQVSSTSTKAKVEGALKKDSLANYANYSFKFISIAKDASNLRKNSYKNPHSVTFDPTRDIYDTTSLLNEIKDFNIDKLKRVFEFIEKELGKSSSSINSNLTTKLGKSTIIGREKELKEIKENLHTSNILLINGIGGIGKSTIASYYLHQNKNRFDYYGFFEGLDDFITDVTIIQK</sequence>
<dbReference type="InterPro" id="IPR047740">
    <property type="entry name" value="SMEK_dom"/>
</dbReference>
<feature type="domain" description="SMEK" evidence="1">
    <location>
        <begin position="9"/>
        <end position="146"/>
    </location>
</feature>
<proteinExistence type="predicted"/>
<protein>
    <recommendedName>
        <fullName evidence="1">SMEK domain-containing protein</fullName>
    </recommendedName>
</protein>
<evidence type="ECO:0000313" key="2">
    <source>
        <dbReference type="EMBL" id="SFV62947.1"/>
    </source>
</evidence>
<dbReference type="SUPFAM" id="SSF52540">
    <property type="entry name" value="P-loop containing nucleoside triphosphate hydrolases"/>
    <property type="match status" value="1"/>
</dbReference>
<accession>A0A1W1CB28</accession>
<evidence type="ECO:0000259" key="1">
    <source>
        <dbReference type="Pfam" id="PF21941"/>
    </source>
</evidence>